<reference evidence="2" key="1">
    <citation type="submission" date="2022-07" db="EMBL/GenBank/DDBJ databases">
        <title>Chromosome-level genome of Muraenolepis orangiensis.</title>
        <authorList>
            <person name="Kim J."/>
        </authorList>
    </citation>
    <scope>NUCLEOTIDE SEQUENCE</scope>
    <source>
        <strain evidence="2">KU_S4_2022</strain>
        <tissue evidence="2">Muscle</tissue>
    </source>
</reference>
<protein>
    <submittedName>
        <fullName evidence="2">Uncharacterized protein</fullName>
    </submittedName>
</protein>
<evidence type="ECO:0000256" key="1">
    <source>
        <dbReference type="SAM" id="MobiDB-lite"/>
    </source>
</evidence>
<feature type="region of interest" description="Disordered" evidence="1">
    <location>
        <begin position="1"/>
        <end position="36"/>
    </location>
</feature>
<evidence type="ECO:0000313" key="3">
    <source>
        <dbReference type="Proteomes" id="UP001148018"/>
    </source>
</evidence>
<gene>
    <name evidence="2" type="ORF">NHX12_021789</name>
</gene>
<feature type="compositionally biased region" description="Polar residues" evidence="1">
    <location>
        <begin position="1"/>
        <end position="10"/>
    </location>
</feature>
<dbReference type="EMBL" id="JANIIK010000037">
    <property type="protein sequence ID" value="KAJ3611775.1"/>
    <property type="molecule type" value="Genomic_DNA"/>
</dbReference>
<feature type="compositionally biased region" description="Basic and acidic residues" evidence="1">
    <location>
        <begin position="16"/>
        <end position="36"/>
    </location>
</feature>
<name>A0A9Q0EQR9_9TELE</name>
<keyword evidence="3" id="KW-1185">Reference proteome</keyword>
<dbReference type="Proteomes" id="UP001148018">
    <property type="component" value="Unassembled WGS sequence"/>
</dbReference>
<organism evidence="2 3">
    <name type="scientific">Muraenolepis orangiensis</name>
    <name type="common">Patagonian moray cod</name>
    <dbReference type="NCBI Taxonomy" id="630683"/>
    <lineage>
        <taxon>Eukaryota</taxon>
        <taxon>Metazoa</taxon>
        <taxon>Chordata</taxon>
        <taxon>Craniata</taxon>
        <taxon>Vertebrata</taxon>
        <taxon>Euteleostomi</taxon>
        <taxon>Actinopterygii</taxon>
        <taxon>Neopterygii</taxon>
        <taxon>Teleostei</taxon>
        <taxon>Neoteleostei</taxon>
        <taxon>Acanthomorphata</taxon>
        <taxon>Zeiogadaria</taxon>
        <taxon>Gadariae</taxon>
        <taxon>Gadiformes</taxon>
        <taxon>Muraenolepidoidei</taxon>
        <taxon>Muraenolepididae</taxon>
        <taxon>Muraenolepis</taxon>
    </lineage>
</organism>
<accession>A0A9Q0EQR9</accession>
<comment type="caution">
    <text evidence="2">The sequence shown here is derived from an EMBL/GenBank/DDBJ whole genome shotgun (WGS) entry which is preliminary data.</text>
</comment>
<proteinExistence type="predicted"/>
<dbReference type="AlphaFoldDB" id="A0A9Q0EQR9"/>
<evidence type="ECO:0000313" key="2">
    <source>
        <dbReference type="EMBL" id="KAJ3611775.1"/>
    </source>
</evidence>
<sequence>MLTSRPSGKLQSGAFRDVETSGETRTRGFDKTLREDASTRHYDKRLRQEATIRRFVKTLQQDASTRRYKKRL</sequence>